<organism evidence="2 3">
    <name type="scientific">Zasmidium cellare</name>
    <name type="common">Wine cellar mold</name>
    <name type="synonym">Racodium cellare</name>
    <dbReference type="NCBI Taxonomy" id="395010"/>
    <lineage>
        <taxon>Eukaryota</taxon>
        <taxon>Fungi</taxon>
        <taxon>Dikarya</taxon>
        <taxon>Ascomycota</taxon>
        <taxon>Pezizomycotina</taxon>
        <taxon>Dothideomycetes</taxon>
        <taxon>Dothideomycetidae</taxon>
        <taxon>Mycosphaerellales</taxon>
        <taxon>Mycosphaerellaceae</taxon>
        <taxon>Zasmidium</taxon>
    </lineage>
</organism>
<evidence type="ECO:0000313" key="2">
    <source>
        <dbReference type="EMBL" id="KAK4508803.1"/>
    </source>
</evidence>
<feature type="compositionally biased region" description="Polar residues" evidence="1">
    <location>
        <begin position="19"/>
        <end position="28"/>
    </location>
</feature>
<feature type="region of interest" description="Disordered" evidence="1">
    <location>
        <begin position="1"/>
        <end position="473"/>
    </location>
</feature>
<reference evidence="2 3" key="1">
    <citation type="journal article" date="2023" name="G3 (Bethesda)">
        <title>A chromosome-level genome assembly of Zasmidium syzygii isolated from banana leaves.</title>
        <authorList>
            <person name="van Westerhoven A.C."/>
            <person name="Mehrabi R."/>
            <person name="Talebi R."/>
            <person name="Steentjes M.B.F."/>
            <person name="Corcolon B."/>
            <person name="Chong P.A."/>
            <person name="Kema G.H.J."/>
            <person name="Seidl M.F."/>
        </authorList>
    </citation>
    <scope>NUCLEOTIDE SEQUENCE [LARGE SCALE GENOMIC DNA]</scope>
    <source>
        <strain evidence="2 3">P124</strain>
    </source>
</reference>
<feature type="compositionally biased region" description="Polar residues" evidence="1">
    <location>
        <begin position="36"/>
        <end position="57"/>
    </location>
</feature>
<dbReference type="EMBL" id="JAXOVC010000001">
    <property type="protein sequence ID" value="KAK4508803.1"/>
    <property type="molecule type" value="Genomic_DNA"/>
</dbReference>
<proteinExistence type="predicted"/>
<comment type="caution">
    <text evidence="2">The sequence shown here is derived from an EMBL/GenBank/DDBJ whole genome shotgun (WGS) entry which is preliminary data.</text>
</comment>
<name>A0ABR0F616_ZASCE</name>
<feature type="compositionally biased region" description="Polar residues" evidence="1">
    <location>
        <begin position="205"/>
        <end position="223"/>
    </location>
</feature>
<dbReference type="Proteomes" id="UP001305779">
    <property type="component" value="Unassembled WGS sequence"/>
</dbReference>
<feature type="compositionally biased region" description="Polar residues" evidence="1">
    <location>
        <begin position="182"/>
        <end position="197"/>
    </location>
</feature>
<protein>
    <submittedName>
        <fullName evidence="2">Uncharacterized protein</fullName>
    </submittedName>
</protein>
<gene>
    <name evidence="2" type="ORF">PRZ48_002542</name>
</gene>
<evidence type="ECO:0000256" key="1">
    <source>
        <dbReference type="SAM" id="MobiDB-lite"/>
    </source>
</evidence>
<sequence length="473" mass="49000">MSSEQRSNSAVRNLRSLFENKSSETTNDTRGRSPNAGGTLSPDAQEQSLPEQQNNPATEHKRESSVGLRRTSMSEGHSGDALELIRDSVGTEADRRDRTSSVAEIIPEQAVETPALEDNGSKVLGGASTTTVDKEPENPDKPVTGEQEEPADMKPADPASEEAVSGGEALPPVAEDLRKDSQPASSKTGTNKPSAISTKAPPRASMSSVKSPKTPGSTASSARAPTKKPSRSSLTAPTAASVARAAADKQASAAAAAPKPKPRETTKPLDVSARLTAPTAASRARLESAANAAKAPAPTRAQPKPASARPTPRSSIAGRPESRSSQNATKKTAAPVDGSFLERMTRPTAASAGRAQEKTEVKSPPRQKQLPLRPKANGHPKGGKTTSKTAAAEPVDETVVGDESILPQEEDIPAAPSADAAADVKDTLNESHAEPADVLAEGNETPVHTNGHHEDAPALEDTPAAIGGEDTIR</sequence>
<feature type="compositionally biased region" description="Basic and acidic residues" evidence="1">
    <location>
        <begin position="422"/>
        <end position="435"/>
    </location>
</feature>
<accession>A0ABR0F616</accession>
<evidence type="ECO:0000313" key="3">
    <source>
        <dbReference type="Proteomes" id="UP001305779"/>
    </source>
</evidence>
<feature type="compositionally biased region" description="Polar residues" evidence="1">
    <location>
        <begin position="1"/>
        <end position="11"/>
    </location>
</feature>
<feature type="compositionally biased region" description="Low complexity" evidence="1">
    <location>
        <begin position="235"/>
        <end position="258"/>
    </location>
</feature>
<keyword evidence="3" id="KW-1185">Reference proteome</keyword>
<feature type="compositionally biased region" description="Basic and acidic residues" evidence="1">
    <location>
        <begin position="77"/>
        <end position="86"/>
    </location>
</feature>
<feature type="compositionally biased region" description="Low complexity" evidence="1">
    <location>
        <begin position="289"/>
        <end position="306"/>
    </location>
</feature>